<organism evidence="1 2">
    <name type="scientific">Nesidiocoris tenuis</name>
    <dbReference type="NCBI Taxonomy" id="355587"/>
    <lineage>
        <taxon>Eukaryota</taxon>
        <taxon>Metazoa</taxon>
        <taxon>Ecdysozoa</taxon>
        <taxon>Arthropoda</taxon>
        <taxon>Hexapoda</taxon>
        <taxon>Insecta</taxon>
        <taxon>Pterygota</taxon>
        <taxon>Neoptera</taxon>
        <taxon>Paraneoptera</taxon>
        <taxon>Hemiptera</taxon>
        <taxon>Heteroptera</taxon>
        <taxon>Panheteroptera</taxon>
        <taxon>Cimicomorpha</taxon>
        <taxon>Miridae</taxon>
        <taxon>Dicyphina</taxon>
        <taxon>Nesidiocoris</taxon>
    </lineage>
</organism>
<dbReference type="EMBL" id="AP028909">
    <property type="protein sequence ID" value="BES89123.1"/>
    <property type="molecule type" value="Genomic_DNA"/>
</dbReference>
<keyword evidence="2" id="KW-1185">Reference proteome</keyword>
<evidence type="ECO:0000313" key="2">
    <source>
        <dbReference type="Proteomes" id="UP001307889"/>
    </source>
</evidence>
<dbReference type="Proteomes" id="UP001307889">
    <property type="component" value="Chromosome 1"/>
</dbReference>
<protein>
    <recommendedName>
        <fullName evidence="3">FLYWCH-type domain-containing protein</fullName>
    </recommendedName>
</protein>
<name>A0ABN7AAU0_9HEMI</name>
<gene>
    <name evidence="1" type="ORF">NTJ_01930</name>
</gene>
<reference evidence="1 2" key="1">
    <citation type="submission" date="2023-09" db="EMBL/GenBank/DDBJ databases">
        <title>Nesidiocoris tenuis whole genome shotgun sequence.</title>
        <authorList>
            <person name="Shibata T."/>
            <person name="Shimoda M."/>
            <person name="Kobayashi T."/>
            <person name="Uehara T."/>
        </authorList>
    </citation>
    <scope>NUCLEOTIDE SEQUENCE [LARGE SCALE GENOMIC DNA]</scope>
    <source>
        <strain evidence="1 2">Japan</strain>
    </source>
</reference>
<sequence length="83" mass="9334">MIRRGTRAKPKLEPAQPVLFGCGCQLFNGQKILYMKGRSRGTWCKVSHAAPGRGLFALHQHRASKDPGRQVWKTARDLAKFTN</sequence>
<dbReference type="PROSITE" id="PS51257">
    <property type="entry name" value="PROKAR_LIPOPROTEIN"/>
    <property type="match status" value="1"/>
</dbReference>
<evidence type="ECO:0000313" key="1">
    <source>
        <dbReference type="EMBL" id="BES89123.1"/>
    </source>
</evidence>
<proteinExistence type="predicted"/>
<evidence type="ECO:0008006" key="3">
    <source>
        <dbReference type="Google" id="ProtNLM"/>
    </source>
</evidence>
<accession>A0ABN7AAU0</accession>